<accession>A0A6J5L151</accession>
<sequence length="61" mass="7365">MSIAKEIFDLPEHQQLREDVRKFIVKQEILQTIQNCPMCAQHREAKNLWRKVALDLFTRQK</sequence>
<evidence type="ECO:0000313" key="1">
    <source>
        <dbReference type="EMBL" id="CAB4128061.1"/>
    </source>
</evidence>
<organism evidence="1">
    <name type="scientific">uncultured Caudovirales phage</name>
    <dbReference type="NCBI Taxonomy" id="2100421"/>
    <lineage>
        <taxon>Viruses</taxon>
        <taxon>Duplodnaviria</taxon>
        <taxon>Heunggongvirae</taxon>
        <taxon>Uroviricota</taxon>
        <taxon>Caudoviricetes</taxon>
        <taxon>Peduoviridae</taxon>
        <taxon>Maltschvirus</taxon>
        <taxon>Maltschvirus maltsch</taxon>
    </lineage>
</organism>
<gene>
    <name evidence="1" type="ORF">UFOVP102_13</name>
</gene>
<reference evidence="1" key="1">
    <citation type="submission" date="2020-04" db="EMBL/GenBank/DDBJ databases">
        <authorList>
            <person name="Chiriac C."/>
            <person name="Salcher M."/>
            <person name="Ghai R."/>
            <person name="Kavagutti S V."/>
        </authorList>
    </citation>
    <scope>NUCLEOTIDE SEQUENCE</scope>
</reference>
<dbReference type="EMBL" id="LR796228">
    <property type="protein sequence ID" value="CAB4128061.1"/>
    <property type="molecule type" value="Genomic_DNA"/>
</dbReference>
<protein>
    <submittedName>
        <fullName evidence="1">Uncharacterized protein</fullName>
    </submittedName>
</protein>
<proteinExistence type="predicted"/>
<name>A0A6J5L151_9CAUD</name>